<dbReference type="EMBL" id="AODQ01000101">
    <property type="protein sequence ID" value="EMR01625.1"/>
    <property type="molecule type" value="Genomic_DNA"/>
</dbReference>
<evidence type="ECO:0000313" key="3">
    <source>
        <dbReference type="EMBL" id="EMR01625.1"/>
    </source>
</evidence>
<sequence length="767" mass="85948">MILFLSAYPPRESGLASYTHHLVQSFGEHFDPASLSVEVGALEGNNADKRLYGEEVRYVLNTEDAIACRNLAHTINQDTDIRAVCLQHRFGLWGGGRWGDHVLHFIEALEKPLAVMLHNVLPEPESSLKTLIGAISRRSDYLITHCRYHRQLLHQAYGIAADKLRVIAPGVEVLPQPDREALKEKYRLQGRLVLSSIGSLRRSKGLEQALEALDEIRKEHPSVIYLILGPTHGTAARHEGERYRFQIKDYIFRKGLQKHVAFVNRNLREEEQQDYLGLTDVYLHLSKNNTSGLLRAMSMGCPVIAAPSPITREFVPRQAGVVVEASCAGQYASLAKTFLSNPQLRLNKSRAARAATRQYYWPNVAMGYQDVFAEMIAIRPNYRLPALNADYLSRHTTSLGLKRMPAPAAEEGAACYWLEDNARALLASLQLYRYQPSQLHLTLLQQYLQLICHSQKPDGSFHARLDAQGRPLPPAGTAAEEEAGILALWALGALLASQQPLPEKLNTLARERFARALPQLDGLASLRSMSLAIKALHLYNQQAQDAGIRERVDRLASRLQVQYTAIATREWAWFEKGLSFANTLLPEALLLAWQETGQPQYKRTARQSFSFLLNFMFMEDPLPGTGSPVCQLGCEERFGFSNLPQDVAEAIMTLELFYEASGEELYLEKMRAAFSWFLGNNHLRQTLYNAATGSCCDGLESQGVRQRQGTENLVNYLLARLTLEKYARQHVHQEQPAPERKLAQEGGLAIAPDRPSVPSGNAKVVVK</sequence>
<dbReference type="OrthoDB" id="9765330at2"/>
<feature type="domain" description="Glycosyl transferase family 1" evidence="2">
    <location>
        <begin position="178"/>
        <end position="353"/>
    </location>
</feature>
<dbReference type="Proteomes" id="UP000011910">
    <property type="component" value="Unassembled WGS sequence"/>
</dbReference>
<keyword evidence="3" id="KW-0328">Glycosyltransferase</keyword>
<dbReference type="InterPro" id="IPR008928">
    <property type="entry name" value="6-hairpin_glycosidase_sf"/>
</dbReference>
<evidence type="ECO:0000313" key="4">
    <source>
        <dbReference type="Proteomes" id="UP000011910"/>
    </source>
</evidence>
<dbReference type="PANTHER" id="PTHR12526">
    <property type="entry name" value="GLYCOSYLTRANSFERASE"/>
    <property type="match status" value="1"/>
</dbReference>
<dbReference type="SUPFAM" id="SSF53756">
    <property type="entry name" value="UDP-Glycosyltransferase/glycogen phosphorylase"/>
    <property type="match status" value="1"/>
</dbReference>
<feature type="region of interest" description="Disordered" evidence="1">
    <location>
        <begin position="729"/>
        <end position="767"/>
    </location>
</feature>
<dbReference type="AlphaFoldDB" id="M7NIM4"/>
<dbReference type="EC" id="2.4.1.57" evidence="3"/>
<reference evidence="3 4" key="1">
    <citation type="journal article" date="2013" name="Genome Announc.">
        <title>Draft Genome Sequence of Cesiribacter andamanensis Strain AMV16T, Isolated from a Soil Sample from a Mud Volcano in the Andaman Islands, India.</title>
        <authorList>
            <person name="Shivaji S."/>
            <person name="Ara S."/>
            <person name="Begum Z."/>
            <person name="Srinivas T.N."/>
            <person name="Singh A."/>
            <person name="Kumar Pinnaka A."/>
        </authorList>
    </citation>
    <scope>NUCLEOTIDE SEQUENCE [LARGE SCALE GENOMIC DNA]</scope>
    <source>
        <strain evidence="3 4">AMV16</strain>
    </source>
</reference>
<dbReference type="RefSeq" id="WP_009196630.1">
    <property type="nucleotide sequence ID" value="NZ_AODQ01000101.1"/>
</dbReference>
<dbReference type="PANTHER" id="PTHR12526:SF572">
    <property type="entry name" value="BLL5144 PROTEIN"/>
    <property type="match status" value="1"/>
</dbReference>
<protein>
    <submittedName>
        <fullName evidence="3">GDP-mannose-dependent alpha-(1-6)-phosphatidylinositol monomannoside mannosyltransferase</fullName>
        <ecNumber evidence="3">2.4.1.57</ecNumber>
    </submittedName>
</protein>
<dbReference type="InterPro" id="IPR001296">
    <property type="entry name" value="Glyco_trans_1"/>
</dbReference>
<name>M7NIM4_9BACT</name>
<dbReference type="STRING" id="1279009.ADICEAN_03247"/>
<organism evidence="3 4">
    <name type="scientific">Cesiribacter andamanensis AMV16</name>
    <dbReference type="NCBI Taxonomy" id="1279009"/>
    <lineage>
        <taxon>Bacteria</taxon>
        <taxon>Pseudomonadati</taxon>
        <taxon>Bacteroidota</taxon>
        <taxon>Cytophagia</taxon>
        <taxon>Cytophagales</taxon>
        <taxon>Cesiribacteraceae</taxon>
        <taxon>Cesiribacter</taxon>
    </lineage>
</organism>
<evidence type="ECO:0000256" key="1">
    <source>
        <dbReference type="SAM" id="MobiDB-lite"/>
    </source>
</evidence>
<dbReference type="eggNOG" id="COG0438">
    <property type="taxonomic scope" value="Bacteria"/>
</dbReference>
<keyword evidence="4" id="KW-1185">Reference proteome</keyword>
<dbReference type="Pfam" id="PF00534">
    <property type="entry name" value="Glycos_transf_1"/>
    <property type="match status" value="1"/>
</dbReference>
<gene>
    <name evidence="3" type="primary">pimB_3</name>
    <name evidence="3" type="ORF">ADICEAN_03247</name>
</gene>
<dbReference type="GO" id="GO:0005975">
    <property type="term" value="P:carbohydrate metabolic process"/>
    <property type="evidence" value="ECO:0007669"/>
    <property type="project" value="InterPro"/>
</dbReference>
<accession>M7NIM4</accession>
<proteinExistence type="predicted"/>
<keyword evidence="3" id="KW-0808">Transferase</keyword>
<evidence type="ECO:0000259" key="2">
    <source>
        <dbReference type="Pfam" id="PF00534"/>
    </source>
</evidence>
<comment type="caution">
    <text evidence="3">The sequence shown here is derived from an EMBL/GenBank/DDBJ whole genome shotgun (WGS) entry which is preliminary data.</text>
</comment>
<dbReference type="Gene3D" id="3.40.50.2000">
    <property type="entry name" value="Glycogen Phosphorylase B"/>
    <property type="match status" value="2"/>
</dbReference>
<dbReference type="GO" id="GO:0016757">
    <property type="term" value="F:glycosyltransferase activity"/>
    <property type="evidence" value="ECO:0007669"/>
    <property type="project" value="UniProtKB-KW"/>
</dbReference>
<dbReference type="SUPFAM" id="SSF48208">
    <property type="entry name" value="Six-hairpin glycosidases"/>
    <property type="match status" value="1"/>
</dbReference>
<feature type="compositionally biased region" description="Basic and acidic residues" evidence="1">
    <location>
        <begin position="729"/>
        <end position="743"/>
    </location>
</feature>